<keyword evidence="15" id="KW-1185">Reference proteome</keyword>
<name>A0A8K1GT37_9PASS</name>
<feature type="domain" description="Major facilitator superfamily (MFS) profile" evidence="13">
    <location>
        <begin position="888"/>
        <end position="1342"/>
    </location>
</feature>
<feature type="transmembrane region" description="Helical" evidence="12">
    <location>
        <begin position="1076"/>
        <end position="1095"/>
    </location>
</feature>
<evidence type="ECO:0000313" key="14">
    <source>
        <dbReference type="EMBL" id="TRZ23603.1"/>
    </source>
</evidence>
<dbReference type="InterPro" id="IPR005829">
    <property type="entry name" value="Sugar_transporter_CS"/>
</dbReference>
<evidence type="ECO:0000256" key="12">
    <source>
        <dbReference type="SAM" id="Phobius"/>
    </source>
</evidence>
<reference evidence="14" key="1">
    <citation type="submission" date="2019-04" db="EMBL/GenBank/DDBJ databases">
        <title>Genome assembly of Zosterops borbonicus 15179.</title>
        <authorList>
            <person name="Leroy T."/>
            <person name="Anselmetti Y."/>
            <person name="Tilak M.-K."/>
            <person name="Nabholz B."/>
        </authorList>
    </citation>
    <scope>NUCLEOTIDE SEQUENCE</scope>
    <source>
        <strain evidence="14">HGM_15179</strain>
        <tissue evidence="14">Muscle</tissue>
    </source>
</reference>
<feature type="compositionally biased region" description="Basic and acidic residues" evidence="11">
    <location>
        <begin position="405"/>
        <end position="434"/>
    </location>
</feature>
<dbReference type="Pfam" id="PF04147">
    <property type="entry name" value="Nop14"/>
    <property type="match status" value="1"/>
</dbReference>
<feature type="region of interest" description="Disordered" evidence="11">
    <location>
        <begin position="271"/>
        <end position="437"/>
    </location>
</feature>
<comment type="similarity">
    <text evidence="3">Belongs to the NOP14 family.</text>
</comment>
<dbReference type="Gene3D" id="1.20.1250.20">
    <property type="entry name" value="MFS general substrate transporter like domains"/>
    <property type="match status" value="1"/>
</dbReference>
<evidence type="ECO:0000256" key="4">
    <source>
        <dbReference type="ARBA" id="ARBA00022517"/>
    </source>
</evidence>
<keyword evidence="7 12" id="KW-1133">Transmembrane helix</keyword>
<dbReference type="CDD" id="cd17389">
    <property type="entry name" value="MFS_MFSD10"/>
    <property type="match status" value="1"/>
</dbReference>
<feature type="compositionally biased region" description="Basic residues" evidence="11">
    <location>
        <begin position="1"/>
        <end position="11"/>
    </location>
</feature>
<evidence type="ECO:0000256" key="7">
    <source>
        <dbReference type="ARBA" id="ARBA00022989"/>
    </source>
</evidence>
<feature type="compositionally biased region" description="Acidic residues" evidence="11">
    <location>
        <begin position="345"/>
        <end position="387"/>
    </location>
</feature>
<feature type="compositionally biased region" description="Basic and acidic residues" evidence="11">
    <location>
        <begin position="271"/>
        <end position="310"/>
    </location>
</feature>
<dbReference type="PROSITE" id="PS00216">
    <property type="entry name" value="SUGAR_TRANSPORT_1"/>
    <property type="match status" value="1"/>
</dbReference>
<feature type="compositionally biased region" description="Acidic residues" evidence="11">
    <location>
        <begin position="395"/>
        <end position="404"/>
    </location>
</feature>
<evidence type="ECO:0000256" key="3">
    <source>
        <dbReference type="ARBA" id="ARBA00007466"/>
    </source>
</evidence>
<evidence type="ECO:0000256" key="1">
    <source>
        <dbReference type="ARBA" id="ARBA00004141"/>
    </source>
</evidence>
<evidence type="ECO:0000256" key="11">
    <source>
        <dbReference type="SAM" id="MobiDB-lite"/>
    </source>
</evidence>
<keyword evidence="9" id="KW-0539">Nucleus</keyword>
<feature type="transmembrane region" description="Helical" evidence="12">
    <location>
        <begin position="1147"/>
        <end position="1170"/>
    </location>
</feature>
<dbReference type="GO" id="GO:0030692">
    <property type="term" value="C:Noc4p-Nop14p complex"/>
    <property type="evidence" value="ECO:0007669"/>
    <property type="project" value="TreeGrafter"/>
</dbReference>
<evidence type="ECO:0000256" key="2">
    <source>
        <dbReference type="ARBA" id="ARBA00004604"/>
    </source>
</evidence>
<accession>A0A8K1GT37</accession>
<dbReference type="InterPro" id="IPR020846">
    <property type="entry name" value="MFS_dom"/>
</dbReference>
<dbReference type="EMBL" id="SWJQ01000069">
    <property type="protein sequence ID" value="TRZ23603.1"/>
    <property type="molecule type" value="Genomic_DNA"/>
</dbReference>
<feature type="region of interest" description="Disordered" evidence="11">
    <location>
        <begin position="1"/>
        <end position="22"/>
    </location>
</feature>
<dbReference type="GO" id="GO:0016020">
    <property type="term" value="C:membrane"/>
    <property type="evidence" value="ECO:0007669"/>
    <property type="project" value="UniProtKB-SubCell"/>
</dbReference>
<dbReference type="InterPro" id="IPR036259">
    <property type="entry name" value="MFS_trans_sf"/>
</dbReference>
<dbReference type="GO" id="GO:0030490">
    <property type="term" value="P:maturation of SSU-rRNA"/>
    <property type="evidence" value="ECO:0007669"/>
    <property type="project" value="TreeGrafter"/>
</dbReference>
<evidence type="ECO:0000313" key="15">
    <source>
        <dbReference type="Proteomes" id="UP000796761"/>
    </source>
</evidence>
<feature type="region of interest" description="Disordered" evidence="11">
    <location>
        <begin position="163"/>
        <end position="222"/>
    </location>
</feature>
<comment type="caution">
    <text evidence="14">The sequence shown here is derived from an EMBL/GenBank/DDBJ whole genome shotgun (WGS) entry which is preliminary data.</text>
</comment>
<evidence type="ECO:0000259" key="13">
    <source>
        <dbReference type="PROSITE" id="PS50850"/>
    </source>
</evidence>
<dbReference type="PROSITE" id="PS50850">
    <property type="entry name" value="MFS"/>
    <property type="match status" value="1"/>
</dbReference>
<evidence type="ECO:0000256" key="6">
    <source>
        <dbReference type="ARBA" id="ARBA00022692"/>
    </source>
</evidence>
<dbReference type="GO" id="GO:0022857">
    <property type="term" value="F:transmembrane transporter activity"/>
    <property type="evidence" value="ECO:0007669"/>
    <property type="project" value="InterPro"/>
</dbReference>
<feature type="transmembrane region" description="Helical" evidence="12">
    <location>
        <begin position="1239"/>
        <end position="1261"/>
    </location>
</feature>
<protein>
    <recommendedName>
        <fullName evidence="13">Major facilitator superfamily (MFS) profile domain-containing protein</fullName>
    </recommendedName>
</protein>
<keyword evidence="8 12" id="KW-0472">Membrane</keyword>
<feature type="transmembrane region" description="Helical" evidence="12">
    <location>
        <begin position="1041"/>
        <end position="1064"/>
    </location>
</feature>
<dbReference type="Pfam" id="PF07690">
    <property type="entry name" value="MFS_1"/>
    <property type="match status" value="1"/>
</dbReference>
<feature type="transmembrane region" description="Helical" evidence="12">
    <location>
        <begin position="1182"/>
        <end position="1199"/>
    </location>
</feature>
<keyword evidence="6 12" id="KW-0812">Transmembrane</keyword>
<feature type="region of interest" description="Disordered" evidence="11">
    <location>
        <begin position="852"/>
        <end position="880"/>
    </location>
</feature>
<organism evidence="14 15">
    <name type="scientific">Zosterops borbonicus</name>
    <dbReference type="NCBI Taxonomy" id="364589"/>
    <lineage>
        <taxon>Eukaryota</taxon>
        <taxon>Metazoa</taxon>
        <taxon>Chordata</taxon>
        <taxon>Craniata</taxon>
        <taxon>Vertebrata</taxon>
        <taxon>Euteleostomi</taxon>
        <taxon>Archelosauria</taxon>
        <taxon>Archosauria</taxon>
        <taxon>Dinosauria</taxon>
        <taxon>Saurischia</taxon>
        <taxon>Theropoda</taxon>
        <taxon>Coelurosauria</taxon>
        <taxon>Aves</taxon>
        <taxon>Neognathae</taxon>
        <taxon>Neoaves</taxon>
        <taxon>Telluraves</taxon>
        <taxon>Australaves</taxon>
        <taxon>Passeriformes</taxon>
        <taxon>Sylvioidea</taxon>
        <taxon>Zosteropidae</taxon>
        <taxon>Zosterops</taxon>
    </lineage>
</organism>
<feature type="transmembrane region" description="Helical" evidence="12">
    <location>
        <begin position="888"/>
        <end position="910"/>
    </location>
</feature>
<proteinExistence type="inferred from homology"/>
<feature type="transmembrane region" description="Helical" evidence="12">
    <location>
        <begin position="1211"/>
        <end position="1232"/>
    </location>
</feature>
<feature type="compositionally biased region" description="Basic and acidic residues" evidence="11">
    <location>
        <begin position="326"/>
        <end position="344"/>
    </location>
</feature>
<feature type="transmembrane region" description="Helical" evidence="12">
    <location>
        <begin position="1107"/>
        <end position="1127"/>
    </location>
</feature>
<gene>
    <name evidence="14" type="ORF">HGM15179_003500</name>
</gene>
<evidence type="ECO:0000256" key="5">
    <source>
        <dbReference type="ARBA" id="ARBA00022552"/>
    </source>
</evidence>
<evidence type="ECO:0000256" key="10">
    <source>
        <dbReference type="ARBA" id="ARBA00024695"/>
    </source>
</evidence>
<sequence>MGKAAKRKKKASGPSSVKGPVKSAMAVVKSNPFEVKVNRQKFDILGRKTKNDVGLPGVSRSKAIKKRNQTLLKEYKEREKTNVFKDKRFGEYNTKITPEEKMIRRFALERQQNYGKKNIYNLNEDEELTHYGQSLAEIEKLNDIVDSDSDTEERGTLSAELTAAHFGGGGGLLRKKVSSEQQDEEEEKPKSRKELIEEMIAKSKQEKQERQTRRESALELTEKLDKDWKEIQTLIAHKTPKSERKDKEVEKPKPDEYDMIVRELGFEMKAKPSERLKTEEELAKEEQARLQKLEADRLRRMRGIDEEANKKRPSHMSADDLADGFILDKDDRRLLSYKDGKMNIENEEEKEEDEGEEEEEEEGEEEDNEDEEESQEESASENEEDDAADSHSDLESDIESEEEAAGNKEEKKHKANENESQNVEKSDRKREAAKSELPYTFTVPESYETFKSLLAGRTIEEQLIILERIQKCNHPSLAVGNKAKLEKLFGFLLEYVGELATLDLPELRTIDKLVLPLYNLCQMFPEAASDSIKFILRDAAHDLEEVIEVKGRATYPGLDTLIYLKIVSLLFPTSDFWHPVVTPAFMYMSQLLTKCRITTLQDVIKGLFICCLFLEYVSLSRRFVPELINFLLGVLHISLPKQQAQGYTVVHPFTPVGKNLELLLVCDKEDLKSWEKQNVPLSIVTRLKEASRTEINHTRLSCLALCFDLIKKCAALYESLPSFHEIMHPIRILLTQHVPVNEYPEKMQEWYHSALKELENKVKHYTPLICEKKKPVPLKQYTPKIVKVLEFGRKQAGSKKEQERKQLIQRHKRELKGAIREIRKDNQYLARMQLSEIMESSSKSNQLAIHERDVTEQKKQSTGNMALQERGTSSSSTNDKQEQNYNRVITIVFLALFIDLLGFALILPLFPSILDYYSQTEDGLYLSLQRGVDWFAVMAGIPPGRKYNSVLFGGLIGSIFSLLQFFSSPLTGAVSDHWGRRPVILMTVMGLIASYSLWAASRTFGVFLVSRIIGGISKGNVSLSTAIIADLHSPKARSKGMAMIGVAFSLGFTLGPMMGAYLAMQTEKGEVFYLRSALSALVFSVADLIFIFLLLPETLPKEKRVPSVTSGIQAAVDLLSPLALFQFSAVTRGKESPSEQNLQNLKILGLAYFLYLFLFSGLEYTLSFLTHQRFHFSSMQQGKMFFFIGITMAVIQGGYARRIKPGNEIRAVKRAIMLLIPAFLLIGWAANVTMLSAGLLLYSFAAAIVIPCLSAVVSGYGECPSCSDQLPLATPLTFVLTWLKLHTTDLELSEASTGAAVDPSRAPLQGNTGSHPLAHTCPITDNFSTNSNDLLSDHQYHT</sequence>
<dbReference type="InterPro" id="IPR007276">
    <property type="entry name" value="Nop14"/>
</dbReference>
<feature type="transmembrane region" description="Helical" evidence="12">
    <location>
        <begin position="950"/>
        <end position="971"/>
    </location>
</feature>
<evidence type="ECO:0000256" key="9">
    <source>
        <dbReference type="ARBA" id="ARBA00023242"/>
    </source>
</evidence>
<dbReference type="SUPFAM" id="SSF103473">
    <property type="entry name" value="MFS general substrate transporter"/>
    <property type="match status" value="1"/>
</dbReference>
<feature type="compositionally biased region" description="Polar residues" evidence="11">
    <location>
        <begin position="860"/>
        <end position="880"/>
    </location>
</feature>
<dbReference type="OrthoDB" id="441771at2759"/>
<comment type="subcellular location">
    <subcellularLocation>
        <location evidence="1">Membrane</location>
        <topology evidence="1">Multi-pass membrane protein</topology>
    </subcellularLocation>
    <subcellularLocation>
        <location evidence="2">Nucleus</location>
        <location evidence="2">Nucleolus</location>
    </subcellularLocation>
</comment>
<feature type="transmembrane region" description="Helical" evidence="12">
    <location>
        <begin position="983"/>
        <end position="1000"/>
    </location>
</feature>
<dbReference type="GO" id="GO:0032040">
    <property type="term" value="C:small-subunit processome"/>
    <property type="evidence" value="ECO:0007669"/>
    <property type="project" value="InterPro"/>
</dbReference>
<feature type="compositionally biased region" description="Basic and acidic residues" evidence="11">
    <location>
        <begin position="187"/>
        <end position="222"/>
    </location>
</feature>
<keyword evidence="4" id="KW-0690">Ribosome biogenesis</keyword>
<dbReference type="PANTHER" id="PTHR23183:SF0">
    <property type="entry name" value="NUCLEOLAR PROTEIN 14"/>
    <property type="match status" value="1"/>
</dbReference>
<dbReference type="Proteomes" id="UP000796761">
    <property type="component" value="Unassembled WGS sequence"/>
</dbReference>
<keyword evidence="5" id="KW-0698">rRNA processing</keyword>
<feature type="compositionally biased region" description="Basic and acidic residues" evidence="11">
    <location>
        <begin position="240"/>
        <end position="256"/>
    </location>
</feature>
<comment type="function">
    <text evidence="10">Involved in nucleolar processing of pre-18S ribosomal RNA. Has a role in the nuclear export of 40S pre-ribosomal subunit to the cytoplasm.</text>
</comment>
<evidence type="ECO:0000256" key="8">
    <source>
        <dbReference type="ARBA" id="ARBA00023136"/>
    </source>
</evidence>
<dbReference type="InterPro" id="IPR011701">
    <property type="entry name" value="MFS"/>
</dbReference>
<dbReference type="PANTHER" id="PTHR23183">
    <property type="entry name" value="NOP14"/>
    <property type="match status" value="1"/>
</dbReference>
<feature type="region of interest" description="Disordered" evidence="11">
    <location>
        <begin position="235"/>
        <end position="256"/>
    </location>
</feature>
<feature type="transmembrane region" description="Helical" evidence="12">
    <location>
        <begin position="1006"/>
        <end position="1029"/>
    </location>
</feature>